<dbReference type="EMBL" id="JAYGHY010000095">
    <property type="protein sequence ID" value="MEA5444065.1"/>
    <property type="molecule type" value="Genomic_DNA"/>
</dbReference>
<reference evidence="10 11" key="1">
    <citation type="submission" date="2023-12" db="EMBL/GenBank/DDBJ databases">
        <title>Baltic Sea Cyanobacteria.</title>
        <authorList>
            <person name="Delbaje E."/>
            <person name="Fewer D.P."/>
            <person name="Shishido T.K."/>
        </authorList>
    </citation>
    <scope>NUCLEOTIDE SEQUENCE [LARGE SCALE GENOMIC DNA]</scope>
    <source>
        <strain evidence="10 11">UHCC 0281</strain>
    </source>
</reference>
<evidence type="ECO:0000256" key="1">
    <source>
        <dbReference type="ARBA" id="ARBA00004429"/>
    </source>
</evidence>
<dbReference type="SUPFAM" id="SSF161098">
    <property type="entry name" value="MetI-like"/>
    <property type="match status" value="2"/>
</dbReference>
<dbReference type="PANTHER" id="PTHR43357:SF3">
    <property type="entry name" value="FE(3+)-TRANSPORT SYSTEM PERMEASE PROTEIN FBPB 2"/>
    <property type="match status" value="1"/>
</dbReference>
<dbReference type="PROSITE" id="PS50928">
    <property type="entry name" value="ABC_TM1"/>
    <property type="match status" value="2"/>
</dbReference>
<keyword evidence="3" id="KW-1003">Cell membrane</keyword>
<feature type="transmembrane region" description="Helical" evidence="8">
    <location>
        <begin position="182"/>
        <end position="200"/>
    </location>
</feature>
<keyword evidence="7 8" id="KW-0472">Membrane</keyword>
<feature type="transmembrane region" description="Helical" evidence="8">
    <location>
        <begin position="231"/>
        <end position="251"/>
    </location>
</feature>
<proteinExistence type="inferred from homology"/>
<feature type="transmembrane region" description="Helical" evidence="8">
    <location>
        <begin position="67"/>
        <end position="89"/>
    </location>
</feature>
<keyword evidence="5 8" id="KW-0812">Transmembrane</keyword>
<gene>
    <name evidence="10" type="ORF">VB739_16030</name>
</gene>
<dbReference type="CDD" id="cd06261">
    <property type="entry name" value="TM_PBP2"/>
    <property type="match status" value="2"/>
</dbReference>
<feature type="domain" description="ABC transmembrane type-1" evidence="9">
    <location>
        <begin position="65"/>
        <end position="250"/>
    </location>
</feature>
<evidence type="ECO:0000313" key="11">
    <source>
        <dbReference type="Proteomes" id="UP001302329"/>
    </source>
</evidence>
<evidence type="ECO:0000256" key="5">
    <source>
        <dbReference type="ARBA" id="ARBA00022692"/>
    </source>
</evidence>
<protein>
    <submittedName>
        <fullName evidence="10">Iron ABC transporter permease</fullName>
    </submittedName>
</protein>
<comment type="caution">
    <text evidence="10">The sequence shown here is derived from an EMBL/GenBank/DDBJ whole genome shotgun (WGS) entry which is preliminary data.</text>
</comment>
<evidence type="ECO:0000313" key="10">
    <source>
        <dbReference type="EMBL" id="MEA5444065.1"/>
    </source>
</evidence>
<evidence type="ECO:0000256" key="8">
    <source>
        <dbReference type="RuleBase" id="RU363032"/>
    </source>
</evidence>
<evidence type="ECO:0000259" key="9">
    <source>
        <dbReference type="PROSITE" id="PS50928"/>
    </source>
</evidence>
<feature type="transmembrane region" description="Helical" evidence="8">
    <location>
        <begin position="24"/>
        <end position="47"/>
    </location>
</feature>
<comment type="similarity">
    <text evidence="8">Belongs to the binding-protein-dependent transport system permease family.</text>
</comment>
<dbReference type="PANTHER" id="PTHR43357">
    <property type="entry name" value="INNER MEMBRANE ABC TRANSPORTER PERMEASE PROTEIN YDCV"/>
    <property type="match status" value="1"/>
</dbReference>
<evidence type="ECO:0000256" key="4">
    <source>
        <dbReference type="ARBA" id="ARBA00022519"/>
    </source>
</evidence>
<evidence type="ECO:0000256" key="3">
    <source>
        <dbReference type="ARBA" id="ARBA00022475"/>
    </source>
</evidence>
<feature type="transmembrane region" description="Helical" evidence="8">
    <location>
        <begin position="488"/>
        <end position="510"/>
    </location>
</feature>
<keyword evidence="6 8" id="KW-1133">Transmembrane helix</keyword>
<feature type="transmembrane region" description="Helical" evidence="8">
    <location>
        <begin position="283"/>
        <end position="305"/>
    </location>
</feature>
<dbReference type="InterPro" id="IPR000515">
    <property type="entry name" value="MetI-like"/>
</dbReference>
<organism evidence="10 11">
    <name type="scientific">Cyanobium gracile UHCC 0281</name>
    <dbReference type="NCBI Taxonomy" id="3110309"/>
    <lineage>
        <taxon>Bacteria</taxon>
        <taxon>Bacillati</taxon>
        <taxon>Cyanobacteriota</taxon>
        <taxon>Cyanophyceae</taxon>
        <taxon>Synechococcales</taxon>
        <taxon>Prochlorococcaceae</taxon>
        <taxon>Cyanobium</taxon>
    </lineage>
</organism>
<dbReference type="Pfam" id="PF00528">
    <property type="entry name" value="BPD_transp_1"/>
    <property type="match status" value="2"/>
</dbReference>
<evidence type="ECO:0000256" key="2">
    <source>
        <dbReference type="ARBA" id="ARBA00022448"/>
    </source>
</evidence>
<sequence length="520" mass="55208">MGVLATAERATANRAAPPLRRAPLAAAVLLVCGLALLPFLALAGFAVRDAVSSPLWLGSEGLEQLTNTVALVVGVGLIGALLGTANGWLTACCQFPGRRWLRLAQVLPLAAPAFVLAAVLVDLGSRWGFRVHGIGWAVLLLSLTTYSYVFLLSTESFAGSGQRQLEACRSLGVGPWGSFRRVALPLALPSIGAGVALSGMEVVNELGAVELLGVPTLSRGILQRWQSEGDLQGAVGLALVALVLVSLLVGAERWMRHRSRRWNIGQDGAGTLQWELRGWRRHLAMLLTLLPPLASLGIPLTWLVLSRDHLQSDPLEDLLALTLRSLGLALAAALLTVAAALLLAISRRWLAHPLLGRLTFFAGMGYAVPGTVLALALMLIGGPLQLSPLLLLLWGYGDRFLAVSKQGLDASFEHIPPSLDECATSLGCGWLAVLRRIHLPLLRGPLLVGALLVFVDVVKELPLTFSLRPFDFDTLSVRVYQYASDERVGAALVPALLILALGLAASVALMPSLERQGKGG</sequence>
<feature type="transmembrane region" description="Helical" evidence="8">
    <location>
        <begin position="101"/>
        <end position="121"/>
    </location>
</feature>
<dbReference type="InterPro" id="IPR035906">
    <property type="entry name" value="MetI-like_sf"/>
</dbReference>
<feature type="domain" description="ABC transmembrane type-1" evidence="9">
    <location>
        <begin position="322"/>
        <end position="509"/>
    </location>
</feature>
<dbReference type="Gene3D" id="1.10.3720.10">
    <property type="entry name" value="MetI-like"/>
    <property type="match status" value="2"/>
</dbReference>
<evidence type="ECO:0000256" key="7">
    <source>
        <dbReference type="ARBA" id="ARBA00023136"/>
    </source>
</evidence>
<dbReference type="RefSeq" id="WP_323358003.1">
    <property type="nucleotide sequence ID" value="NZ_JAYGHY010000095.1"/>
</dbReference>
<keyword evidence="2 8" id="KW-0813">Transport</keyword>
<comment type="subcellular location">
    <subcellularLocation>
        <location evidence="1">Cell inner membrane</location>
        <topology evidence="1">Multi-pass membrane protein</topology>
    </subcellularLocation>
    <subcellularLocation>
        <location evidence="8">Cell membrane</location>
        <topology evidence="8">Multi-pass membrane protein</topology>
    </subcellularLocation>
</comment>
<feature type="transmembrane region" description="Helical" evidence="8">
    <location>
        <begin position="133"/>
        <end position="153"/>
    </location>
</feature>
<dbReference type="Proteomes" id="UP001302329">
    <property type="component" value="Unassembled WGS sequence"/>
</dbReference>
<keyword evidence="4" id="KW-0997">Cell inner membrane</keyword>
<evidence type="ECO:0000256" key="6">
    <source>
        <dbReference type="ARBA" id="ARBA00022989"/>
    </source>
</evidence>
<accession>A0ABU5T0D9</accession>
<name>A0ABU5T0D9_9CYAN</name>
<feature type="transmembrane region" description="Helical" evidence="8">
    <location>
        <begin position="325"/>
        <end position="346"/>
    </location>
</feature>
<keyword evidence="11" id="KW-1185">Reference proteome</keyword>